<dbReference type="NCBIfam" id="TIGR00002">
    <property type="entry name" value="S16"/>
    <property type="match status" value="1"/>
</dbReference>
<accession>A0A2M6WTM0</accession>
<reference evidence="6" key="1">
    <citation type="submission" date="2017-09" db="EMBL/GenBank/DDBJ databases">
        <title>Depth-based differentiation of microbial function through sediment-hosted aquifers and enrichment of novel symbionts in the deep terrestrial subsurface.</title>
        <authorList>
            <person name="Probst A.J."/>
            <person name="Ladd B."/>
            <person name="Jarett J.K."/>
            <person name="Geller-Mcgrath D.E."/>
            <person name="Sieber C.M.K."/>
            <person name="Emerson J.B."/>
            <person name="Anantharaman K."/>
            <person name="Thomas B.C."/>
            <person name="Malmstrom R."/>
            <person name="Stieglmeier M."/>
            <person name="Klingl A."/>
            <person name="Woyke T."/>
            <person name="Ryan C.M."/>
            <person name="Banfield J.F."/>
        </authorList>
    </citation>
    <scope>NUCLEOTIDE SEQUENCE [LARGE SCALE GENOMIC DNA]</scope>
</reference>
<dbReference type="AlphaFoldDB" id="A0A2M6WTM0"/>
<dbReference type="InterPro" id="IPR000307">
    <property type="entry name" value="Ribosomal_bS16"/>
</dbReference>
<keyword evidence="1 3" id="KW-0689">Ribosomal protein</keyword>
<evidence type="ECO:0000256" key="3">
    <source>
        <dbReference type="HAMAP-Rule" id="MF_00385"/>
    </source>
</evidence>
<dbReference type="PANTHER" id="PTHR12919:SF20">
    <property type="entry name" value="SMALL RIBOSOMAL SUBUNIT PROTEIN BS16M"/>
    <property type="match status" value="1"/>
</dbReference>
<dbReference type="GO" id="GO:0006412">
    <property type="term" value="P:translation"/>
    <property type="evidence" value="ECO:0007669"/>
    <property type="project" value="UniProtKB-UniRule"/>
</dbReference>
<proteinExistence type="inferred from homology"/>
<gene>
    <name evidence="3 5" type="primary">rpsP</name>
    <name evidence="5" type="ORF">COT94_02475</name>
</gene>
<dbReference type="SUPFAM" id="SSF54565">
    <property type="entry name" value="Ribosomal protein S16"/>
    <property type="match status" value="1"/>
</dbReference>
<dbReference type="Gene3D" id="3.30.1320.10">
    <property type="match status" value="1"/>
</dbReference>
<organism evidence="5 6">
    <name type="scientific">Candidatus Falkowbacteria bacterium CG10_big_fil_rev_8_21_14_0_10_37_14</name>
    <dbReference type="NCBI Taxonomy" id="1974561"/>
    <lineage>
        <taxon>Bacteria</taxon>
        <taxon>Candidatus Falkowiibacteriota</taxon>
    </lineage>
</organism>
<dbReference type="GO" id="GO:0003735">
    <property type="term" value="F:structural constituent of ribosome"/>
    <property type="evidence" value="ECO:0007669"/>
    <property type="project" value="InterPro"/>
</dbReference>
<dbReference type="InterPro" id="IPR020592">
    <property type="entry name" value="Ribosomal_bS16_CS"/>
</dbReference>
<dbReference type="InterPro" id="IPR023803">
    <property type="entry name" value="Ribosomal_bS16_dom_sf"/>
</dbReference>
<sequence>MLTIKLARKGKKGLPMYRLIVSEKGRDTYGNSLEILGSYNPHNKQLEVSADRIKHWIEVGAQMTGTVNNLLVDREIIKGEKLRVSRLSKKMRTEMAKKVAAEKKQALEAKKQESADVTEAKVVAEEAAKAPIEETPVESVEAVKVDETTETTA</sequence>
<dbReference type="Proteomes" id="UP000228533">
    <property type="component" value="Unassembled WGS sequence"/>
</dbReference>
<comment type="caution">
    <text evidence="5">The sequence shown here is derived from an EMBL/GenBank/DDBJ whole genome shotgun (WGS) entry which is preliminary data.</text>
</comment>
<keyword evidence="2 3" id="KW-0687">Ribonucleoprotein</keyword>
<feature type="region of interest" description="Disordered" evidence="4">
    <location>
        <begin position="127"/>
        <end position="153"/>
    </location>
</feature>
<dbReference type="Pfam" id="PF00886">
    <property type="entry name" value="Ribosomal_S16"/>
    <property type="match status" value="1"/>
</dbReference>
<dbReference type="PANTHER" id="PTHR12919">
    <property type="entry name" value="30S RIBOSOMAL PROTEIN S16"/>
    <property type="match status" value="1"/>
</dbReference>
<protein>
    <recommendedName>
        <fullName evidence="3">Small ribosomal subunit protein bS16</fullName>
    </recommendedName>
</protein>
<dbReference type="EMBL" id="PFAM01000013">
    <property type="protein sequence ID" value="PIT96101.1"/>
    <property type="molecule type" value="Genomic_DNA"/>
</dbReference>
<evidence type="ECO:0000256" key="2">
    <source>
        <dbReference type="ARBA" id="ARBA00023274"/>
    </source>
</evidence>
<dbReference type="PROSITE" id="PS00732">
    <property type="entry name" value="RIBOSOMAL_S16"/>
    <property type="match status" value="1"/>
</dbReference>
<evidence type="ECO:0000256" key="1">
    <source>
        <dbReference type="ARBA" id="ARBA00022980"/>
    </source>
</evidence>
<evidence type="ECO:0000313" key="5">
    <source>
        <dbReference type="EMBL" id="PIT96101.1"/>
    </source>
</evidence>
<dbReference type="GO" id="GO:0005737">
    <property type="term" value="C:cytoplasm"/>
    <property type="evidence" value="ECO:0007669"/>
    <property type="project" value="UniProtKB-ARBA"/>
</dbReference>
<evidence type="ECO:0000313" key="6">
    <source>
        <dbReference type="Proteomes" id="UP000228533"/>
    </source>
</evidence>
<dbReference type="GO" id="GO:0015935">
    <property type="term" value="C:small ribosomal subunit"/>
    <property type="evidence" value="ECO:0007669"/>
    <property type="project" value="TreeGrafter"/>
</dbReference>
<name>A0A2M6WTM0_9BACT</name>
<evidence type="ECO:0000256" key="4">
    <source>
        <dbReference type="SAM" id="MobiDB-lite"/>
    </source>
</evidence>
<dbReference type="HAMAP" id="MF_00385">
    <property type="entry name" value="Ribosomal_bS16"/>
    <property type="match status" value="1"/>
</dbReference>
<comment type="similarity">
    <text evidence="3">Belongs to the bacterial ribosomal protein bS16 family.</text>
</comment>